<dbReference type="Gene3D" id="2.80.10.50">
    <property type="match status" value="2"/>
</dbReference>
<protein>
    <recommendedName>
        <fullName evidence="5 10">Beta-galactosidase</fullName>
        <ecNumber evidence="5 10">3.2.1.23</ecNumber>
    </recommendedName>
    <alternativeName>
        <fullName evidence="9 10">Lactase</fullName>
    </alternativeName>
</protein>
<dbReference type="InterPro" id="IPR014718">
    <property type="entry name" value="GH-type_carb-bd"/>
</dbReference>
<dbReference type="PROSITE" id="PS00719">
    <property type="entry name" value="GLYCOSYL_HYDROL_F2_1"/>
    <property type="match status" value="1"/>
</dbReference>
<evidence type="ECO:0000256" key="8">
    <source>
        <dbReference type="ARBA" id="ARBA00023295"/>
    </source>
</evidence>
<evidence type="ECO:0000256" key="4">
    <source>
        <dbReference type="ARBA" id="ARBA00011245"/>
    </source>
</evidence>
<dbReference type="InterPro" id="IPR006104">
    <property type="entry name" value="Glyco_hydro_2_N"/>
</dbReference>
<gene>
    <name evidence="13" type="ORF">C7Y71_005080</name>
</gene>
<dbReference type="PROSITE" id="PS50231">
    <property type="entry name" value="RICIN_B_LECTIN"/>
    <property type="match status" value="1"/>
</dbReference>
<comment type="cofactor">
    <cofactor evidence="2">
        <name>Ca(2+)</name>
        <dbReference type="ChEBI" id="CHEBI:29108"/>
    </cofactor>
</comment>
<dbReference type="OrthoDB" id="9801077at2"/>
<dbReference type="GO" id="GO:0004565">
    <property type="term" value="F:beta-galactosidase activity"/>
    <property type="evidence" value="ECO:0007669"/>
    <property type="project" value="UniProtKB-EC"/>
</dbReference>
<evidence type="ECO:0000256" key="2">
    <source>
        <dbReference type="ARBA" id="ARBA00001913"/>
    </source>
</evidence>
<dbReference type="SUPFAM" id="SSF49303">
    <property type="entry name" value="beta-Galactosidase/glucuronidase domain"/>
    <property type="match status" value="2"/>
</dbReference>
<dbReference type="PANTHER" id="PTHR46323">
    <property type="entry name" value="BETA-GALACTOSIDASE"/>
    <property type="match status" value="1"/>
</dbReference>
<dbReference type="InterPro" id="IPR035992">
    <property type="entry name" value="Ricin_B-like_lectins"/>
</dbReference>
<dbReference type="KEGG" id="alq:C7Y71_005080"/>
<dbReference type="InterPro" id="IPR004199">
    <property type="entry name" value="B-gal_small/dom_5"/>
</dbReference>
<evidence type="ECO:0000256" key="7">
    <source>
        <dbReference type="ARBA" id="ARBA00022837"/>
    </source>
</evidence>
<dbReference type="Gene3D" id="2.60.40.10">
    <property type="entry name" value="Immunoglobulins"/>
    <property type="match status" value="2"/>
</dbReference>
<dbReference type="SUPFAM" id="SSF74650">
    <property type="entry name" value="Galactose mutarotase-like"/>
    <property type="match status" value="1"/>
</dbReference>
<dbReference type="Pfam" id="PF02929">
    <property type="entry name" value="Bgal_small_N"/>
    <property type="match status" value="1"/>
</dbReference>
<dbReference type="GO" id="GO:0009341">
    <property type="term" value="C:beta-galactosidase complex"/>
    <property type="evidence" value="ECO:0007669"/>
    <property type="project" value="InterPro"/>
</dbReference>
<dbReference type="InterPro" id="IPR023230">
    <property type="entry name" value="Glyco_hydro_2_CS"/>
</dbReference>
<comment type="similarity">
    <text evidence="3 10">Belongs to the glycosyl hydrolase 2 family.</text>
</comment>
<dbReference type="InterPro" id="IPR006102">
    <property type="entry name" value="Ig-like_GH2"/>
</dbReference>
<dbReference type="PANTHER" id="PTHR46323:SF2">
    <property type="entry name" value="BETA-GALACTOSIDASE"/>
    <property type="match status" value="1"/>
</dbReference>
<feature type="signal peptide" evidence="11">
    <location>
        <begin position="1"/>
        <end position="23"/>
    </location>
</feature>
<dbReference type="SUPFAM" id="SSF50370">
    <property type="entry name" value="Ricin B-like lectins"/>
    <property type="match status" value="2"/>
</dbReference>
<dbReference type="Pfam" id="PF00703">
    <property type="entry name" value="Glyco_hydro_2"/>
    <property type="match status" value="1"/>
</dbReference>
<proteinExistence type="inferred from homology"/>
<evidence type="ECO:0000256" key="11">
    <source>
        <dbReference type="SAM" id="SignalP"/>
    </source>
</evidence>
<dbReference type="InterPro" id="IPR017853">
    <property type="entry name" value="GH"/>
</dbReference>
<dbReference type="InterPro" id="IPR036156">
    <property type="entry name" value="Beta-gal/glucu_dom_sf"/>
</dbReference>
<comment type="catalytic activity">
    <reaction evidence="1 10">
        <text>Hydrolysis of terminal non-reducing beta-D-galactose residues in beta-D-galactosides.</text>
        <dbReference type="EC" id="3.2.1.23"/>
    </reaction>
</comment>
<dbReference type="InterPro" id="IPR006101">
    <property type="entry name" value="Glyco_hydro_2"/>
</dbReference>
<comment type="subunit">
    <text evidence="4">Monomer.</text>
</comment>
<dbReference type="InterPro" id="IPR011013">
    <property type="entry name" value="Gal_mutarotase_sf_dom"/>
</dbReference>
<dbReference type="Gene3D" id="3.20.20.80">
    <property type="entry name" value="Glycosidases"/>
    <property type="match status" value="1"/>
</dbReference>
<dbReference type="Gene3D" id="2.70.98.10">
    <property type="match status" value="1"/>
</dbReference>
<dbReference type="Pfam" id="PF16353">
    <property type="entry name" value="LacZ_4"/>
    <property type="match status" value="1"/>
</dbReference>
<evidence type="ECO:0000256" key="3">
    <source>
        <dbReference type="ARBA" id="ARBA00007401"/>
    </source>
</evidence>
<dbReference type="GO" id="GO:0030246">
    <property type="term" value="F:carbohydrate binding"/>
    <property type="evidence" value="ECO:0007669"/>
    <property type="project" value="InterPro"/>
</dbReference>
<evidence type="ECO:0000256" key="1">
    <source>
        <dbReference type="ARBA" id="ARBA00001412"/>
    </source>
</evidence>
<evidence type="ECO:0000313" key="14">
    <source>
        <dbReference type="Proteomes" id="UP000249375"/>
    </source>
</evidence>
<accession>A0A5P8E6D9</accession>
<dbReference type="Gene3D" id="2.60.120.260">
    <property type="entry name" value="Galactose-binding domain-like"/>
    <property type="match status" value="1"/>
</dbReference>
<dbReference type="SUPFAM" id="SSF49785">
    <property type="entry name" value="Galactose-binding domain-like"/>
    <property type="match status" value="1"/>
</dbReference>
<keyword evidence="11" id="KW-0732">Signal</keyword>
<evidence type="ECO:0000256" key="9">
    <source>
        <dbReference type="ARBA" id="ARBA00032230"/>
    </source>
</evidence>
<evidence type="ECO:0000256" key="10">
    <source>
        <dbReference type="RuleBase" id="RU361154"/>
    </source>
</evidence>
<dbReference type="InterPro" id="IPR050347">
    <property type="entry name" value="Bact_Beta-galactosidase"/>
</dbReference>
<dbReference type="InterPro" id="IPR006103">
    <property type="entry name" value="Glyco_hydro_2_cat"/>
</dbReference>
<dbReference type="Pfam" id="PF02837">
    <property type="entry name" value="Glyco_hydro_2_N"/>
    <property type="match status" value="1"/>
</dbReference>
<dbReference type="Proteomes" id="UP000249375">
    <property type="component" value="Chromosome"/>
</dbReference>
<dbReference type="SUPFAM" id="SSF51445">
    <property type="entry name" value="(Trans)glycosidases"/>
    <property type="match status" value="1"/>
</dbReference>
<dbReference type="EMBL" id="CP033459">
    <property type="protein sequence ID" value="QFQ12437.1"/>
    <property type="molecule type" value="Genomic_DNA"/>
</dbReference>
<evidence type="ECO:0000256" key="5">
    <source>
        <dbReference type="ARBA" id="ARBA00012756"/>
    </source>
</evidence>
<dbReference type="InterPro" id="IPR008979">
    <property type="entry name" value="Galactose-bd-like_sf"/>
</dbReference>
<evidence type="ECO:0000313" key="13">
    <source>
        <dbReference type="EMBL" id="QFQ12437.1"/>
    </source>
</evidence>
<dbReference type="RefSeq" id="WP_111897303.1">
    <property type="nucleotide sequence ID" value="NZ_CP033459.1"/>
</dbReference>
<organism evidence="13 14">
    <name type="scientific">Pseudoprevotella muciniphila</name>
    <dbReference type="NCBI Taxonomy" id="2133944"/>
    <lineage>
        <taxon>Bacteria</taxon>
        <taxon>Pseudomonadati</taxon>
        <taxon>Bacteroidota</taxon>
        <taxon>Bacteroidia</taxon>
        <taxon>Bacteroidales</taxon>
        <taxon>Prevotellaceae</taxon>
        <taxon>Pseudoprevotella</taxon>
    </lineage>
</organism>
<dbReference type="GO" id="GO:0005990">
    <property type="term" value="P:lactose catabolic process"/>
    <property type="evidence" value="ECO:0007669"/>
    <property type="project" value="TreeGrafter"/>
</dbReference>
<dbReference type="SMART" id="SM01038">
    <property type="entry name" value="Bgal_small_N"/>
    <property type="match status" value="1"/>
</dbReference>
<evidence type="ECO:0000259" key="12">
    <source>
        <dbReference type="SMART" id="SM01038"/>
    </source>
</evidence>
<dbReference type="InterPro" id="IPR013783">
    <property type="entry name" value="Ig-like_fold"/>
</dbReference>
<dbReference type="Pfam" id="PF02836">
    <property type="entry name" value="Glyco_hydro_2_C"/>
    <property type="match status" value="1"/>
</dbReference>
<evidence type="ECO:0000256" key="6">
    <source>
        <dbReference type="ARBA" id="ARBA00022801"/>
    </source>
</evidence>
<dbReference type="PRINTS" id="PR00132">
    <property type="entry name" value="GLHYDRLASE2"/>
</dbReference>
<name>A0A5P8E6D9_9BACT</name>
<feature type="chain" id="PRO_5024320947" description="Beta-galactosidase" evidence="11">
    <location>
        <begin position="24"/>
        <end position="1385"/>
    </location>
</feature>
<sequence>MKNLMSRFCLFVGALLVTMPAFAQIESGSTYLFVHKKSGKALSNNNSWRRDAFIVLNDANGEDAGQQWTLIPSDKGRKTFNLHNYNYSMSIDMALTTADKKILQWNCELSNENQQFVIKEVDASANTYQLLSKDGSLALTPNEDGSELKMSSVEDEEVTYFVLTNLHKNYIYPGGFYTLQSYAYPQYYVSTGGKTANDSELETSLTKDNNSEKWEVKSGNTGLLFTSCASGHSIDMAVSSIHRPLQWNTNTSNANQNFYITPVDGLENTYQLYVVSNYQTVYLSVDADGLVQRSRYPSQASTYFVIKPTDGQSFKGPKWQDESMFGENKLKGHATYVPYATTAEMQADKAHYDKPWVDNNSSLYRSLNGVWNLIWQEGTDDMPEEDFYGNDVDASAWDTISVPSCLEMKGYGYPYYINENYPFKDEAPYITMHANCKNSVASYRRNFEIPSSWDGKEIFLHFDGVYSCAYVWVNGEYAGYTQGSNNDAEFDITKLVKVGTNNVSVRVIRFSDGSYLEGQDMWRMSGIHRDVFVYATPKTFIRDHYITSELNSQKNYESGSLSIRVEVQNSEKVALSRSVKARILTPDGTELASESKVFAFYEGDSIAIDTIVFRELNHLDLWSEETPNLYTVELSLLNDGNEEMAFATKHGFRCVEMKSTSGGKAVFINGKRIYFKGVNTQDTHPLHGRSIDVPTMLRDIQLMKQANINTVRCSHYPRQNKMYAMFDYYGMYVMDEADLECHYNWYYGGQTLSNSASWRPAYIDREERMVLAHRNFPSIIFWSLGNESGGGSNFPYCYQAIKQLDSRFVHYEGASRQGTSGSTDISSEMYPTVSAATNYSNNSYRNQPYFICEYAHAMGNGVGNLQEYWDGIFNSNYGLGGCIWDWVDQSIYDAADIKAGTLVVEGRPKYKTGYDYPNTNGQGNFVNNGLINADRQWTPELTEVKKVFQNVKMTNFIPSTKRVTLENNFLYTPLNVFNINFAIVANGDTIETGSMAAPPIKPGKTGTFAIKYTSSIPNDKECTLRFDIVDPTGKAWCEAGHVIASFEQVLTNRPAKVITEVVPQKGEKVRVVPFNSTVNDIYAGKTTIRVNNGYVVSWKYGDNKTFETLPEFDCYAYVENFKSSSAIDNGVGTKMLSMSSNSDSTKIFVDITAGGSKCPYDLRYTIYANGIVDMQATFQPQVSDLRRIGLAWQFPQSYENVTYYGRGPWENYPDRKTGSYLGRYTTTVSDMFERYAQPQTCGGRQDVREVTITDDNGNGYHIIVDGTVSMQLLHYDDYTMASARHNYDIEPNGTYVHFDAAQQGLGNGSCGHGTGTLGKYKCPSGGTLSYTLRFIPIENHQEVTGIKTAQKKSPDVSKIYDLSGRQIKDTADKGIYIVNGKKVIR</sequence>
<dbReference type="CDD" id="cd00161">
    <property type="entry name" value="beta-trefoil_Ricin-like"/>
    <property type="match status" value="1"/>
</dbReference>
<dbReference type="InterPro" id="IPR032312">
    <property type="entry name" value="LacZ_4"/>
</dbReference>
<dbReference type="EC" id="3.2.1.23" evidence="5 10"/>
<reference evidence="13 14" key="1">
    <citation type="submission" date="2018-11" db="EMBL/GenBank/DDBJ databases">
        <authorList>
            <person name="Na S.W."/>
            <person name="Baik M."/>
        </authorList>
    </citation>
    <scope>NUCLEOTIDE SEQUENCE [LARGE SCALE GENOMIC DNA]</scope>
    <source>
        <strain evidence="13 14">E39</strain>
    </source>
</reference>
<keyword evidence="8 10" id="KW-0326">Glycosidase</keyword>
<feature type="domain" description="Beta galactosidase small chain/" evidence="12">
    <location>
        <begin position="1080"/>
        <end position="1335"/>
    </location>
</feature>
<keyword evidence="14" id="KW-1185">Reference proteome</keyword>
<keyword evidence="6 10" id="KW-0378">Hydrolase</keyword>
<keyword evidence="7" id="KW-0106">Calcium</keyword>